<evidence type="ECO:0000256" key="1">
    <source>
        <dbReference type="SAM" id="MobiDB-lite"/>
    </source>
</evidence>
<proteinExistence type="predicted"/>
<protein>
    <submittedName>
        <fullName evidence="2">TIGR02530 family flagellar biosynthesis protein</fullName>
    </submittedName>
</protein>
<sequence>MSYKINPIHHQTLPLQPPTSKRPDKSGQVSFKDALHHATKEKVTVSKHAQKRLDERNIQITEQKWDMISEKMKEAEKKGVTDSAVILKDAILIASNKNHTIITAMDRQQADVVTNINGTIVIPD</sequence>
<gene>
    <name evidence="2" type="ORF">ACFSW4_05335</name>
</gene>
<name>A0ABW5Q8Q4_9BACI</name>
<keyword evidence="2" id="KW-0969">Cilium</keyword>
<dbReference type="EMBL" id="JBHUMZ010000016">
    <property type="protein sequence ID" value="MFD2638278.1"/>
    <property type="molecule type" value="Genomic_DNA"/>
</dbReference>
<keyword evidence="2" id="KW-0282">Flagellum</keyword>
<evidence type="ECO:0000313" key="3">
    <source>
        <dbReference type="Proteomes" id="UP001597452"/>
    </source>
</evidence>
<accession>A0ABW5Q8Q4</accession>
<dbReference type="Proteomes" id="UP001597452">
    <property type="component" value="Unassembled WGS sequence"/>
</dbReference>
<keyword evidence="3" id="KW-1185">Reference proteome</keyword>
<feature type="region of interest" description="Disordered" evidence="1">
    <location>
        <begin position="1"/>
        <end position="30"/>
    </location>
</feature>
<reference evidence="3" key="1">
    <citation type="journal article" date="2019" name="Int. J. Syst. Evol. Microbiol.">
        <title>The Global Catalogue of Microorganisms (GCM) 10K type strain sequencing project: providing services to taxonomists for standard genome sequencing and annotation.</title>
        <authorList>
            <consortium name="The Broad Institute Genomics Platform"/>
            <consortium name="The Broad Institute Genome Sequencing Center for Infectious Disease"/>
            <person name="Wu L."/>
            <person name="Ma J."/>
        </authorList>
    </citation>
    <scope>NUCLEOTIDE SEQUENCE [LARGE SCALE GENOMIC DNA]</scope>
    <source>
        <strain evidence="3">TISTR 1571</strain>
    </source>
</reference>
<keyword evidence="2" id="KW-0966">Cell projection</keyword>
<dbReference type="InterPro" id="IPR013367">
    <property type="entry name" value="Flagellar_put"/>
</dbReference>
<evidence type="ECO:0000313" key="2">
    <source>
        <dbReference type="EMBL" id="MFD2638278.1"/>
    </source>
</evidence>
<organism evidence="2 3">
    <name type="scientific">Piscibacillus salipiscarius</name>
    <dbReference type="NCBI Taxonomy" id="299480"/>
    <lineage>
        <taxon>Bacteria</taxon>
        <taxon>Bacillati</taxon>
        <taxon>Bacillota</taxon>
        <taxon>Bacilli</taxon>
        <taxon>Bacillales</taxon>
        <taxon>Bacillaceae</taxon>
        <taxon>Piscibacillus</taxon>
    </lineage>
</organism>
<comment type="caution">
    <text evidence="2">The sequence shown here is derived from an EMBL/GenBank/DDBJ whole genome shotgun (WGS) entry which is preliminary data.</text>
</comment>
<dbReference type="RefSeq" id="WP_054751491.1">
    <property type="nucleotide sequence ID" value="NZ_JBHUMZ010000016.1"/>
</dbReference>
<dbReference type="NCBIfam" id="TIGR02530">
    <property type="entry name" value="flg_new"/>
    <property type="match status" value="1"/>
</dbReference>